<dbReference type="InterPro" id="IPR019775">
    <property type="entry name" value="WD40_repeat_CS"/>
</dbReference>
<evidence type="ECO:0000259" key="20">
    <source>
        <dbReference type="PROSITE" id="PS50011"/>
    </source>
</evidence>
<keyword evidence="11" id="KW-0547">Nucleotide-binding</keyword>
<feature type="repeat" description="WD" evidence="19">
    <location>
        <begin position="420"/>
        <end position="461"/>
    </location>
</feature>
<keyword evidence="13" id="KW-0067">ATP-binding</keyword>
<dbReference type="InterPro" id="IPR000719">
    <property type="entry name" value="Prot_kinase_dom"/>
</dbReference>
<evidence type="ECO:0000256" key="9">
    <source>
        <dbReference type="ARBA" id="ARBA00022707"/>
    </source>
</evidence>
<dbReference type="Pfam" id="PF07714">
    <property type="entry name" value="PK_Tyr_Ser-Thr"/>
    <property type="match status" value="1"/>
</dbReference>
<dbReference type="SMART" id="SM00320">
    <property type="entry name" value="WD40"/>
    <property type="match status" value="7"/>
</dbReference>
<dbReference type="FunFam" id="3.30.200.20:FF:000154">
    <property type="entry name" value="probable serine/threonine-protein kinase At4g35230"/>
    <property type="match status" value="1"/>
</dbReference>
<comment type="similarity">
    <text evidence="2">Belongs to the protein kinase superfamily. Ser/Thr protein kinase family.</text>
</comment>
<evidence type="ECO:0000256" key="8">
    <source>
        <dbReference type="ARBA" id="ARBA00022679"/>
    </source>
</evidence>
<dbReference type="SUPFAM" id="SSF48452">
    <property type="entry name" value="TPR-like"/>
    <property type="match status" value="1"/>
</dbReference>
<feature type="repeat" description="WD" evidence="19">
    <location>
        <begin position="245"/>
        <end position="286"/>
    </location>
</feature>
<evidence type="ECO:0000256" key="14">
    <source>
        <dbReference type="ARBA" id="ARBA00023136"/>
    </source>
</evidence>
<dbReference type="EMBL" id="JBCNJP010000027">
    <property type="protein sequence ID" value="KAK9051435.1"/>
    <property type="molecule type" value="Genomic_DNA"/>
</dbReference>
<keyword evidence="6 19" id="KW-0853">WD repeat</keyword>
<evidence type="ECO:0000256" key="5">
    <source>
        <dbReference type="ARBA" id="ARBA00022527"/>
    </source>
</evidence>
<evidence type="ECO:0000256" key="1">
    <source>
        <dbReference type="ARBA" id="ARBA00004193"/>
    </source>
</evidence>
<feature type="repeat" description="WD" evidence="19">
    <location>
        <begin position="287"/>
        <end position="328"/>
    </location>
</feature>
<evidence type="ECO:0000256" key="12">
    <source>
        <dbReference type="ARBA" id="ARBA00022777"/>
    </source>
</evidence>
<dbReference type="FunFam" id="1.10.510.10:FF:000069">
    <property type="entry name" value="probable serine/threonine-protein kinase At5g41260"/>
    <property type="match status" value="1"/>
</dbReference>
<dbReference type="InterPro" id="IPR015943">
    <property type="entry name" value="WD40/YVTN_repeat-like_dom_sf"/>
</dbReference>
<reference evidence="21 22" key="1">
    <citation type="submission" date="2024-04" db="EMBL/GenBank/DDBJ databases">
        <title>The reference genome of an endangered Asteraceae, Deinandra increscens subsp. villosa, native to the Central Coast of California.</title>
        <authorList>
            <person name="Guilliams M."/>
            <person name="Hasenstab-Lehman K."/>
            <person name="Meyer R."/>
            <person name="Mcevoy S."/>
        </authorList>
    </citation>
    <scope>NUCLEOTIDE SEQUENCE [LARGE SCALE GENOMIC DNA]</scope>
    <source>
        <tissue evidence="21">Leaf</tissue>
    </source>
</reference>
<comment type="similarity">
    <text evidence="16">Belongs to the WD repeat PRL1/PRL2 family.</text>
</comment>
<dbReference type="PANTHER" id="PTHR45863">
    <property type="entry name" value="SERINE/THREONINE-PROTEIN KINASE BSK5"/>
    <property type="match status" value="1"/>
</dbReference>
<sequence length="971" mass="108330">MPGPTMESELPVEPQSLKKLSFKSLKRALDLFSPTHSQLPPPDLDSKKIRISHKLHVEYGGIKTVSNQPVKNSSQNQAAPSNSNALVLSGTENSKKAGTQSDLSVTLQPRGDGNMTGKSTAIIPAHGTSERNLPTAALMERIPSRWPRPVWHAPWKNYRVISGHLGWVRSIAFSPNNEWFCTGSADRTIKIWDVGSGQLRLTLTGHIEQVRGLAVSTRHTYMFSAGDDKQVKCWDLEQNKVIRAYHGHLSGVYCLAVHPTIDVLLTGGRDSVCRVWDIRSKMQIHALSGHDNTVCSVFTRPTDPQVITGSHDSTIKFWDLRYGKTMATLTHHKKSVRALAQHPSEDSFASASADNIKKFSLPRGEFLHNMLSQQKTIINAMTVNQDGVLATGGDNGSLWFWDWKSGHSFQQSQTIVQPGSLDSEAGIYALSYDMTGSRLVTCEADKTIKMWKEDENATPETHPVNFKPPKDIRRCNSFSYVGAMGSICTKLIPCLVSPNKASILEDPNKGNDEEAGNLPVFKEFTFEQLKNATSGFAVENIVSEHGEKAPNVVYKGKLENQVRIAVKRFNRSAWPDSRQFLEEAKLVGKLRNARLANLLGCCCEHDERLLVAEYLPNNTLAKHLFHWESQPMKWAMRLRVVLHLAEALEYCTSKGRALYHDLNAYRILFDEEGNSRLSCFGLMKNSRDGKSYSTNLAFTPPEYLRTGRVTPESVIYSFGTLLLDLLSGKHIPPSHALDLIRDRNLQMLTDSCLEGQFSNDDGTELVRLASRCLQYEPRERPNSKSLVAALAALQKETEVPSYVLMGIPATTSFSPRSPLGEACSRMDLTAIHEILETLSYKDDEGQTNELSFQMWTDQMQESLNSKKKGDMAFRHKEFKDAIECYTQFIQHGPMVSPTVYARRSLSYLMSDMAQEALNDAMHAQVVSPVWHIASYLQAAALFSLKMENEAHMALKEAATLEAKRAAATTNG</sequence>
<dbReference type="InterPro" id="IPR036322">
    <property type="entry name" value="WD40_repeat_dom_sf"/>
</dbReference>
<dbReference type="FunFam" id="1.25.40.10:FF:000016">
    <property type="entry name" value="probable serine/threonine-protein kinase At4g35230"/>
    <property type="match status" value="1"/>
</dbReference>
<evidence type="ECO:0000256" key="17">
    <source>
        <dbReference type="ARBA" id="ARBA00047899"/>
    </source>
</evidence>
<evidence type="ECO:0000256" key="15">
    <source>
        <dbReference type="ARBA" id="ARBA00023288"/>
    </source>
</evidence>
<dbReference type="GO" id="GO:0009742">
    <property type="term" value="P:brassinosteroid mediated signaling pathway"/>
    <property type="evidence" value="ECO:0007669"/>
    <property type="project" value="UniProtKB-KW"/>
</dbReference>
<keyword evidence="4" id="KW-1003">Cell membrane</keyword>
<feature type="repeat" description="WD" evidence="19">
    <location>
        <begin position="203"/>
        <end position="244"/>
    </location>
</feature>
<evidence type="ECO:0000256" key="18">
    <source>
        <dbReference type="ARBA" id="ARBA00048679"/>
    </source>
</evidence>
<evidence type="ECO:0000256" key="3">
    <source>
        <dbReference type="ARBA" id="ARBA00012513"/>
    </source>
</evidence>
<comment type="catalytic activity">
    <reaction evidence="18">
        <text>L-seryl-[protein] + ATP = O-phospho-L-seryl-[protein] + ADP + H(+)</text>
        <dbReference type="Rhea" id="RHEA:17989"/>
        <dbReference type="Rhea" id="RHEA-COMP:9863"/>
        <dbReference type="Rhea" id="RHEA-COMP:11604"/>
        <dbReference type="ChEBI" id="CHEBI:15378"/>
        <dbReference type="ChEBI" id="CHEBI:29999"/>
        <dbReference type="ChEBI" id="CHEBI:30616"/>
        <dbReference type="ChEBI" id="CHEBI:83421"/>
        <dbReference type="ChEBI" id="CHEBI:456216"/>
        <dbReference type="EC" id="2.7.11.1"/>
    </reaction>
</comment>
<evidence type="ECO:0000256" key="13">
    <source>
        <dbReference type="ARBA" id="ARBA00022840"/>
    </source>
</evidence>
<dbReference type="InterPro" id="IPR045845">
    <property type="entry name" value="BSK"/>
</dbReference>
<dbReference type="GO" id="GO:0005524">
    <property type="term" value="F:ATP binding"/>
    <property type="evidence" value="ECO:0007669"/>
    <property type="project" value="UniProtKB-KW"/>
</dbReference>
<organism evidence="21 22">
    <name type="scientific">Deinandra increscens subsp. villosa</name>
    <dbReference type="NCBI Taxonomy" id="3103831"/>
    <lineage>
        <taxon>Eukaryota</taxon>
        <taxon>Viridiplantae</taxon>
        <taxon>Streptophyta</taxon>
        <taxon>Embryophyta</taxon>
        <taxon>Tracheophyta</taxon>
        <taxon>Spermatophyta</taxon>
        <taxon>Magnoliopsida</taxon>
        <taxon>eudicotyledons</taxon>
        <taxon>Gunneridae</taxon>
        <taxon>Pentapetalae</taxon>
        <taxon>asterids</taxon>
        <taxon>campanulids</taxon>
        <taxon>Asterales</taxon>
        <taxon>Asteraceae</taxon>
        <taxon>Asteroideae</taxon>
        <taxon>Heliantheae alliance</taxon>
        <taxon>Madieae</taxon>
        <taxon>Madiinae</taxon>
        <taxon>Deinandra</taxon>
    </lineage>
</organism>
<dbReference type="InterPro" id="IPR020472">
    <property type="entry name" value="WD40_PAC1"/>
</dbReference>
<keyword evidence="9" id="KW-0519">Myristate</keyword>
<evidence type="ECO:0000256" key="7">
    <source>
        <dbReference type="ARBA" id="ARBA00022626"/>
    </source>
</evidence>
<dbReference type="Gene3D" id="1.10.510.10">
    <property type="entry name" value="Transferase(Phosphotransferase) domain 1"/>
    <property type="match status" value="1"/>
</dbReference>
<keyword evidence="7" id="KW-1070">Brassinosteroid signaling pathway</keyword>
<keyword evidence="10" id="KW-0677">Repeat</keyword>
<dbReference type="Gene3D" id="3.30.200.20">
    <property type="entry name" value="Phosphorylase Kinase, domain 1"/>
    <property type="match status" value="1"/>
</dbReference>
<dbReference type="InterPro" id="IPR011009">
    <property type="entry name" value="Kinase-like_dom_sf"/>
</dbReference>
<dbReference type="EC" id="2.7.11.1" evidence="3"/>
<dbReference type="GO" id="GO:0005886">
    <property type="term" value="C:plasma membrane"/>
    <property type="evidence" value="ECO:0007669"/>
    <property type="project" value="UniProtKB-SubCell"/>
</dbReference>
<dbReference type="Gene3D" id="1.25.40.10">
    <property type="entry name" value="Tetratricopeptide repeat domain"/>
    <property type="match status" value="1"/>
</dbReference>
<dbReference type="InterPro" id="IPR011990">
    <property type="entry name" value="TPR-like_helical_dom_sf"/>
</dbReference>
<dbReference type="AlphaFoldDB" id="A0AAP0GKZ2"/>
<keyword evidence="22" id="KW-1185">Reference proteome</keyword>
<evidence type="ECO:0000256" key="19">
    <source>
        <dbReference type="PROSITE-ProRule" id="PRU00221"/>
    </source>
</evidence>
<proteinExistence type="inferred from homology"/>
<keyword evidence="15" id="KW-0449">Lipoprotein</keyword>
<dbReference type="InterPro" id="IPR001245">
    <property type="entry name" value="Ser-Thr/Tyr_kinase_cat_dom"/>
</dbReference>
<evidence type="ECO:0000256" key="2">
    <source>
        <dbReference type="ARBA" id="ARBA00008684"/>
    </source>
</evidence>
<evidence type="ECO:0000256" key="4">
    <source>
        <dbReference type="ARBA" id="ARBA00022475"/>
    </source>
</evidence>
<feature type="domain" description="Protein kinase" evidence="20">
    <location>
        <begin position="539"/>
        <end position="793"/>
    </location>
</feature>
<dbReference type="PROSITE" id="PS50082">
    <property type="entry name" value="WD_REPEATS_2"/>
    <property type="match status" value="5"/>
</dbReference>
<dbReference type="SUPFAM" id="SSF56112">
    <property type="entry name" value="Protein kinase-like (PK-like)"/>
    <property type="match status" value="1"/>
</dbReference>
<evidence type="ECO:0000256" key="16">
    <source>
        <dbReference type="ARBA" id="ARBA00025726"/>
    </source>
</evidence>
<protein>
    <recommendedName>
        <fullName evidence="3">non-specific serine/threonine protein kinase</fullName>
        <ecNumber evidence="3">2.7.11.1</ecNumber>
    </recommendedName>
</protein>
<dbReference type="FunFam" id="2.130.10.10:FF:000012">
    <property type="entry name" value="Putative pleiotropic regulator 1"/>
    <property type="match status" value="1"/>
</dbReference>
<comment type="catalytic activity">
    <reaction evidence="17">
        <text>L-threonyl-[protein] + ATP = O-phospho-L-threonyl-[protein] + ADP + H(+)</text>
        <dbReference type="Rhea" id="RHEA:46608"/>
        <dbReference type="Rhea" id="RHEA-COMP:11060"/>
        <dbReference type="Rhea" id="RHEA-COMP:11605"/>
        <dbReference type="ChEBI" id="CHEBI:15378"/>
        <dbReference type="ChEBI" id="CHEBI:30013"/>
        <dbReference type="ChEBI" id="CHEBI:30616"/>
        <dbReference type="ChEBI" id="CHEBI:61977"/>
        <dbReference type="ChEBI" id="CHEBI:456216"/>
        <dbReference type="EC" id="2.7.11.1"/>
    </reaction>
</comment>
<dbReference type="Gene3D" id="2.130.10.10">
    <property type="entry name" value="YVTN repeat-like/Quinoprotein amine dehydrogenase"/>
    <property type="match status" value="1"/>
</dbReference>
<dbReference type="Pfam" id="PF00400">
    <property type="entry name" value="WD40"/>
    <property type="match status" value="6"/>
</dbReference>
<keyword evidence="14" id="KW-0472">Membrane</keyword>
<dbReference type="InterPro" id="IPR058209">
    <property type="entry name" value="TPR_BSK1_C"/>
</dbReference>
<evidence type="ECO:0000256" key="10">
    <source>
        <dbReference type="ARBA" id="ARBA00022737"/>
    </source>
</evidence>
<dbReference type="Pfam" id="PF25575">
    <property type="entry name" value="TPR_BSK1_C"/>
    <property type="match status" value="1"/>
</dbReference>
<dbReference type="PANTHER" id="PTHR45863:SF47">
    <property type="entry name" value="SERINE_THREONINE-PROTEIN KINASE BSK3"/>
    <property type="match status" value="1"/>
</dbReference>
<gene>
    <name evidence="21" type="ORF">SSX86_028062</name>
</gene>
<evidence type="ECO:0000256" key="6">
    <source>
        <dbReference type="ARBA" id="ARBA00022574"/>
    </source>
</evidence>
<dbReference type="PROSITE" id="PS50294">
    <property type="entry name" value="WD_REPEATS_REGION"/>
    <property type="match status" value="4"/>
</dbReference>
<dbReference type="PROSITE" id="PS50011">
    <property type="entry name" value="PROTEIN_KINASE_DOM"/>
    <property type="match status" value="1"/>
</dbReference>
<comment type="caution">
    <text evidence="21">The sequence shown here is derived from an EMBL/GenBank/DDBJ whole genome shotgun (WGS) entry which is preliminary data.</text>
</comment>
<keyword evidence="5" id="KW-0723">Serine/threonine-protein kinase</keyword>
<evidence type="ECO:0000313" key="22">
    <source>
        <dbReference type="Proteomes" id="UP001408789"/>
    </source>
</evidence>
<feature type="repeat" description="WD" evidence="19">
    <location>
        <begin position="161"/>
        <end position="202"/>
    </location>
</feature>
<dbReference type="SUPFAM" id="SSF50978">
    <property type="entry name" value="WD40 repeat-like"/>
    <property type="match status" value="1"/>
</dbReference>
<dbReference type="PROSITE" id="PS00678">
    <property type="entry name" value="WD_REPEATS_1"/>
    <property type="match status" value="2"/>
</dbReference>
<evidence type="ECO:0000313" key="21">
    <source>
        <dbReference type="EMBL" id="KAK9051435.1"/>
    </source>
</evidence>
<dbReference type="Proteomes" id="UP001408789">
    <property type="component" value="Unassembled WGS sequence"/>
</dbReference>
<keyword evidence="12" id="KW-0418">Kinase</keyword>
<comment type="subcellular location">
    <subcellularLocation>
        <location evidence="1">Cell membrane</location>
        <topology evidence="1">Lipid-anchor</topology>
    </subcellularLocation>
</comment>
<dbReference type="GO" id="GO:0004674">
    <property type="term" value="F:protein serine/threonine kinase activity"/>
    <property type="evidence" value="ECO:0007669"/>
    <property type="project" value="UniProtKB-KW"/>
</dbReference>
<dbReference type="InterPro" id="IPR001680">
    <property type="entry name" value="WD40_rpt"/>
</dbReference>
<keyword evidence="8" id="KW-0808">Transferase</keyword>
<dbReference type="PRINTS" id="PR00320">
    <property type="entry name" value="GPROTEINBRPT"/>
</dbReference>
<dbReference type="CDD" id="cd00200">
    <property type="entry name" value="WD40"/>
    <property type="match status" value="1"/>
</dbReference>
<accession>A0AAP0GKZ2</accession>
<evidence type="ECO:0000256" key="11">
    <source>
        <dbReference type="ARBA" id="ARBA00022741"/>
    </source>
</evidence>
<name>A0AAP0GKZ2_9ASTR</name>